<dbReference type="InterPro" id="IPR029028">
    <property type="entry name" value="Alpha/beta_knot_MTases"/>
</dbReference>
<dbReference type="SUPFAM" id="SSF55315">
    <property type="entry name" value="L30e-like"/>
    <property type="match status" value="1"/>
</dbReference>
<feature type="domain" description="RNA 2-O ribose methyltransferase substrate binding" evidence="3">
    <location>
        <begin position="8"/>
        <end position="82"/>
    </location>
</feature>
<keyword evidence="1" id="KW-0489">Methyltransferase</keyword>
<dbReference type="PANTHER" id="PTHR46429:SF1">
    <property type="entry name" value="23S RRNA (GUANOSINE-2'-O-)-METHYLTRANSFERASE RLMB"/>
    <property type="match status" value="1"/>
</dbReference>
<evidence type="ECO:0000259" key="3">
    <source>
        <dbReference type="SMART" id="SM00967"/>
    </source>
</evidence>
<dbReference type="InterPro" id="IPR004441">
    <property type="entry name" value="rRNA_MeTrfase_TrmH"/>
</dbReference>
<dbReference type="InterPro" id="IPR013123">
    <property type="entry name" value="SpoU_subst-bd"/>
</dbReference>
<dbReference type="EMBL" id="JAHVHU010000005">
    <property type="protein sequence ID" value="MBY5957457.1"/>
    <property type="molecule type" value="Genomic_DNA"/>
</dbReference>
<sequence>MESNQSQIVIGRKPVLDALQNEDPISSIWIDRSLRGAEEIKIRQTAKEYSIPLKRVSRLVLDKKTKANHQGVIAYTSPIRFADIETIINHTYAQGEVPLLLYLDRVQDVGNFGSIVRTAEVMGVHAIIIPAQKMAPVNDQVVKISTGAVFHIPICRVNHVQNTLQLIQNQGIRIIASSLKDKTPIQKIDLTVPACLIVGSEDTGISIEIENMADELFIIPQYGQTDSLNAAVATGMMVYEAMRQRG</sequence>
<evidence type="ECO:0000313" key="4">
    <source>
        <dbReference type="EMBL" id="MBY5957457.1"/>
    </source>
</evidence>
<protein>
    <submittedName>
        <fullName evidence="4">23S rRNA (Guanosine(2251)-2'-O)-methyltransferase RlmB</fullName>
    </submittedName>
</protein>
<dbReference type="NCBIfam" id="TIGR00186">
    <property type="entry name" value="rRNA_methyl_3"/>
    <property type="match status" value="1"/>
</dbReference>
<dbReference type="InterPro" id="IPR029064">
    <property type="entry name" value="Ribosomal_eL30-like_sf"/>
</dbReference>
<dbReference type="GO" id="GO:0005829">
    <property type="term" value="C:cytosol"/>
    <property type="evidence" value="ECO:0007669"/>
    <property type="project" value="TreeGrafter"/>
</dbReference>
<evidence type="ECO:0000256" key="2">
    <source>
        <dbReference type="ARBA" id="ARBA00022679"/>
    </source>
</evidence>
<proteinExistence type="predicted"/>
<keyword evidence="5" id="KW-1185">Reference proteome</keyword>
<reference evidence="4" key="1">
    <citation type="submission" date="2021-06" db="EMBL/GenBank/DDBJ databases">
        <title>44 bacteria genomes isolated from Dapeng, Shenzhen.</title>
        <authorList>
            <person name="Zheng W."/>
            <person name="Yu S."/>
            <person name="Huang Y."/>
        </authorList>
    </citation>
    <scope>NUCLEOTIDE SEQUENCE</scope>
    <source>
        <strain evidence="4">DP5N28-2</strain>
    </source>
</reference>
<keyword evidence="2" id="KW-0808">Transferase</keyword>
<dbReference type="AlphaFoldDB" id="A0A953HKQ6"/>
<dbReference type="PANTHER" id="PTHR46429">
    <property type="entry name" value="23S RRNA (GUANOSINE-2'-O-)-METHYLTRANSFERASE RLMB"/>
    <property type="match status" value="1"/>
</dbReference>
<dbReference type="GO" id="GO:0006396">
    <property type="term" value="P:RNA processing"/>
    <property type="evidence" value="ECO:0007669"/>
    <property type="project" value="InterPro"/>
</dbReference>
<gene>
    <name evidence="4" type="primary">rlmB</name>
    <name evidence="4" type="ORF">KUV50_04870</name>
</gene>
<dbReference type="Pfam" id="PF08032">
    <property type="entry name" value="SpoU_sub_bind"/>
    <property type="match status" value="1"/>
</dbReference>
<accession>A0A953HKQ6</accession>
<dbReference type="InterPro" id="IPR029026">
    <property type="entry name" value="tRNA_m1G_MTases_N"/>
</dbReference>
<organism evidence="4 5">
    <name type="scientific">Membranihabitans marinus</name>
    <dbReference type="NCBI Taxonomy" id="1227546"/>
    <lineage>
        <taxon>Bacteria</taxon>
        <taxon>Pseudomonadati</taxon>
        <taxon>Bacteroidota</taxon>
        <taxon>Saprospiria</taxon>
        <taxon>Saprospirales</taxon>
        <taxon>Saprospiraceae</taxon>
        <taxon>Membranihabitans</taxon>
    </lineage>
</organism>
<dbReference type="GO" id="GO:0008173">
    <property type="term" value="F:RNA methyltransferase activity"/>
    <property type="evidence" value="ECO:0007669"/>
    <property type="project" value="InterPro"/>
</dbReference>
<comment type="caution">
    <text evidence="4">The sequence shown here is derived from an EMBL/GenBank/DDBJ whole genome shotgun (WGS) entry which is preliminary data.</text>
</comment>
<name>A0A953HKQ6_9BACT</name>
<evidence type="ECO:0000256" key="1">
    <source>
        <dbReference type="ARBA" id="ARBA00022603"/>
    </source>
</evidence>
<dbReference type="GO" id="GO:0032259">
    <property type="term" value="P:methylation"/>
    <property type="evidence" value="ECO:0007669"/>
    <property type="project" value="UniProtKB-KW"/>
</dbReference>
<dbReference type="GO" id="GO:0003723">
    <property type="term" value="F:RNA binding"/>
    <property type="evidence" value="ECO:0007669"/>
    <property type="project" value="InterPro"/>
</dbReference>
<dbReference type="Gene3D" id="3.40.1280.10">
    <property type="match status" value="1"/>
</dbReference>
<dbReference type="Pfam" id="PF00588">
    <property type="entry name" value="SpoU_methylase"/>
    <property type="match status" value="1"/>
</dbReference>
<dbReference type="CDD" id="cd18103">
    <property type="entry name" value="SpoU-like_RlmB"/>
    <property type="match status" value="1"/>
</dbReference>
<dbReference type="SMART" id="SM00967">
    <property type="entry name" value="SpoU_sub_bind"/>
    <property type="match status" value="1"/>
</dbReference>
<dbReference type="Proteomes" id="UP000753961">
    <property type="component" value="Unassembled WGS sequence"/>
</dbReference>
<dbReference type="InterPro" id="IPR001537">
    <property type="entry name" value="SpoU_MeTrfase"/>
</dbReference>
<dbReference type="Gene3D" id="3.30.1330.30">
    <property type="match status" value="1"/>
</dbReference>
<evidence type="ECO:0000313" key="5">
    <source>
        <dbReference type="Proteomes" id="UP000753961"/>
    </source>
</evidence>
<dbReference type="RefSeq" id="WP_222578979.1">
    <property type="nucleotide sequence ID" value="NZ_JAHVHU010000005.1"/>
</dbReference>
<dbReference type="SUPFAM" id="SSF75217">
    <property type="entry name" value="alpha/beta knot"/>
    <property type="match status" value="1"/>
</dbReference>